<reference evidence="3" key="1">
    <citation type="submission" date="2020-10" db="EMBL/GenBank/DDBJ databases">
        <authorList>
            <person name="Gilroy R."/>
        </authorList>
    </citation>
    <scope>NUCLEOTIDE SEQUENCE</scope>
    <source>
        <strain evidence="3">CHK181-108</strain>
    </source>
</reference>
<dbReference type="SMART" id="SM00028">
    <property type="entry name" value="TPR"/>
    <property type="match status" value="8"/>
</dbReference>
<dbReference type="PANTHER" id="PTHR12558:SF13">
    <property type="entry name" value="CELL DIVISION CYCLE PROTEIN 27 HOMOLOG"/>
    <property type="match status" value="1"/>
</dbReference>
<reference evidence="3" key="2">
    <citation type="journal article" date="2021" name="PeerJ">
        <title>Extensive microbial diversity within the chicken gut microbiome revealed by metagenomics and culture.</title>
        <authorList>
            <person name="Gilroy R."/>
            <person name="Ravi A."/>
            <person name="Getino M."/>
            <person name="Pursley I."/>
            <person name="Horton D.L."/>
            <person name="Alikhan N.F."/>
            <person name="Baker D."/>
            <person name="Gharbi K."/>
            <person name="Hall N."/>
            <person name="Watson M."/>
            <person name="Adriaenssens E.M."/>
            <person name="Foster-Nyarko E."/>
            <person name="Jarju S."/>
            <person name="Secka A."/>
            <person name="Antonio M."/>
            <person name="Oren A."/>
            <person name="Chaudhuri R.R."/>
            <person name="La Ragione R."/>
            <person name="Hildebrand F."/>
            <person name="Pallen M.J."/>
        </authorList>
    </citation>
    <scope>NUCLEOTIDE SEQUENCE</scope>
    <source>
        <strain evidence="3">CHK181-108</strain>
    </source>
</reference>
<feature type="repeat" description="TPR" evidence="1">
    <location>
        <begin position="746"/>
        <end position="779"/>
    </location>
</feature>
<dbReference type="Pfam" id="PF13181">
    <property type="entry name" value="TPR_8"/>
    <property type="match status" value="1"/>
</dbReference>
<dbReference type="InterPro" id="IPR033396">
    <property type="entry name" value="DUF5107"/>
</dbReference>
<evidence type="ECO:0000313" key="4">
    <source>
        <dbReference type="Proteomes" id="UP000824165"/>
    </source>
</evidence>
<dbReference type="Proteomes" id="UP000824165">
    <property type="component" value="Unassembled WGS sequence"/>
</dbReference>
<dbReference type="PROSITE" id="PS50005">
    <property type="entry name" value="TPR"/>
    <property type="match status" value="2"/>
</dbReference>
<evidence type="ECO:0000259" key="2">
    <source>
        <dbReference type="Pfam" id="PF17128"/>
    </source>
</evidence>
<protein>
    <submittedName>
        <fullName evidence="3">DUF5107 domain-containing protein</fullName>
    </submittedName>
</protein>
<evidence type="ECO:0000256" key="1">
    <source>
        <dbReference type="PROSITE-ProRule" id="PRU00339"/>
    </source>
</evidence>
<dbReference type="Pfam" id="PF13414">
    <property type="entry name" value="TPR_11"/>
    <property type="match status" value="1"/>
</dbReference>
<dbReference type="Pfam" id="PF13432">
    <property type="entry name" value="TPR_16"/>
    <property type="match status" value="1"/>
</dbReference>
<name>A0A9D1KQK5_9FIRM</name>
<proteinExistence type="predicted"/>
<sequence>MTEKAKAYTQMTPIPTYEPEEPCRLPMFLDKRVYQGSSGRIYPYTITEKISDKKTIKEYNAVYLENEYLLVMLLPELGGRVHRIFDKTNEYDCVYYNETIKPALAGLAGPWVSGGIEFDSPCHHRPTAFERVDFYIEEKDDGSATVHMSETDKISCIKSTASFTLYPGKAYLEVKGKVYNTTGQTKTFLWWAGADVPANETSRTIFPPDVRAVADHGGRSVSKFPVATGTYYNVDYGEGVDISYPKNIPVPTSYMACRSDFDFIGNYDSAAEAGLLHISDHHLSPGKKQWTWGSGDFGRAWYNSLTDENGAYTEISAGVFSSGQPDFAFLAPYEEKTFTQYFMPYKKIGGVKNASSEAAVNLEASDGRADVKIYASSEINAAVTLKGRFNKYISEKVRLSPEDVYECTVETGEEAPENLTLTVEDENGKTIISYTPVKRGFEKLPEPAKAPADPEDIPSLEELWLTAVHLEQNRHASRSPIPYYLEGLKRDPSDIRLNTSYGKLLYNMGLFKESEKYFRAAIEKSTRLNQNPYDCEPYYNLGLALKEQGRLDEAYDAFYKSVWSSAMQDCGYYQLACIASAKGDYEAALEFAESALVKGYHNLKARTLKTALLRHLGQKERAEAFARESIRLDPMSYGAHYELYRLTKDFNDLNTLTSIMQNDLQSYIELSIKYSEAGLFEDAAKVLALISQADRRMLHYYTAYYSNSAVELEIAQGCDSDLYDFPNRLHDIKVLEYVMEHNPSDARAPYDLANLLYARGQWQRAIELWEHSAKLEPDHAETHRNLAFAYFNRFHDDASAVKSMEKAARLAPDDARIFYELDCLYKETNYPMLKRVNAMAENMRLTSSRDDLYTECITIANTLGRYDRALKLINMHTFRPWEGGEGRITAQYRAARIGLGRKAISAGDTEEAVSQLTAALTYPENLGEGKLGVMTDNDIYYYLGCALEATDKILSNEYFEKASQGDGGPEPAVYYSDCPPEMYFYRALAFGKLGDEKRARKMFNRLIDYSEEHMNDRSETDYFAVSLPDFMIFDTDLDRKNKLHCIFMAALGYAGFGKTEKVMRYINAGLELDNSHQGLNILKRSLTGGEENDDKNTEVKRNYVWRK</sequence>
<feature type="domain" description="DUF5107" evidence="2">
    <location>
        <begin position="41"/>
        <end position="344"/>
    </location>
</feature>
<dbReference type="AlphaFoldDB" id="A0A9D1KQK5"/>
<gene>
    <name evidence="3" type="ORF">IAA60_02100</name>
</gene>
<dbReference type="Pfam" id="PF17128">
    <property type="entry name" value="DUF5107"/>
    <property type="match status" value="1"/>
</dbReference>
<evidence type="ECO:0000313" key="3">
    <source>
        <dbReference type="EMBL" id="HIT84677.1"/>
    </source>
</evidence>
<dbReference type="Gene3D" id="1.25.40.10">
    <property type="entry name" value="Tetratricopeptide repeat domain"/>
    <property type="match status" value="4"/>
</dbReference>
<dbReference type="PANTHER" id="PTHR12558">
    <property type="entry name" value="CELL DIVISION CYCLE 16,23,27"/>
    <property type="match status" value="1"/>
</dbReference>
<feature type="repeat" description="TPR" evidence="1">
    <location>
        <begin position="980"/>
        <end position="1013"/>
    </location>
</feature>
<dbReference type="EMBL" id="DVLU01000017">
    <property type="protein sequence ID" value="HIT84677.1"/>
    <property type="molecule type" value="Genomic_DNA"/>
</dbReference>
<dbReference type="InterPro" id="IPR019734">
    <property type="entry name" value="TPR_rpt"/>
</dbReference>
<dbReference type="InterPro" id="IPR011990">
    <property type="entry name" value="TPR-like_helical_dom_sf"/>
</dbReference>
<dbReference type="SUPFAM" id="SSF48452">
    <property type="entry name" value="TPR-like"/>
    <property type="match status" value="3"/>
</dbReference>
<organism evidence="3 4">
    <name type="scientific">Candidatus Ornithomonoglobus intestinigallinarum</name>
    <dbReference type="NCBI Taxonomy" id="2840894"/>
    <lineage>
        <taxon>Bacteria</taxon>
        <taxon>Bacillati</taxon>
        <taxon>Bacillota</taxon>
        <taxon>Clostridia</taxon>
        <taxon>Candidatus Ornithomonoglobus</taxon>
    </lineage>
</organism>
<keyword evidence="1" id="KW-0802">TPR repeat</keyword>
<comment type="caution">
    <text evidence="3">The sequence shown here is derived from an EMBL/GenBank/DDBJ whole genome shotgun (WGS) entry which is preliminary data.</text>
</comment>
<accession>A0A9D1KQK5</accession>